<keyword evidence="1" id="KW-0812">Transmembrane</keyword>
<feature type="transmembrane region" description="Helical" evidence="1">
    <location>
        <begin position="20"/>
        <end position="36"/>
    </location>
</feature>
<evidence type="ECO:0000313" key="2">
    <source>
        <dbReference type="EMBL" id="KAK8552425.1"/>
    </source>
</evidence>
<name>A0ABR2E5I1_9ROSI</name>
<gene>
    <name evidence="2" type="ORF">V6N12_041020</name>
</gene>
<protein>
    <submittedName>
        <fullName evidence="2">Uncharacterized protein</fullName>
    </submittedName>
</protein>
<proteinExistence type="predicted"/>
<dbReference type="Proteomes" id="UP001472677">
    <property type="component" value="Unassembled WGS sequence"/>
</dbReference>
<sequence length="152" mass="17634">MPHKRWTTWMKLKATKNPILQIVPLLAFHISLYLPAKLPHAMTFITVRIASPVLLTVHIAIIKPEKLSRSGRQPAPFQYCSCLLQLINGTKRRYKVVACQGVEAKPNVLHLHKAMQLSHAEERRSFIWGSGRQPERRVYWMMTRETGRGWEL</sequence>
<keyword evidence="3" id="KW-1185">Reference proteome</keyword>
<keyword evidence="1" id="KW-0472">Membrane</keyword>
<reference evidence="2 3" key="1">
    <citation type="journal article" date="2024" name="G3 (Bethesda)">
        <title>Genome assembly of Hibiscus sabdariffa L. provides insights into metabolisms of medicinal natural products.</title>
        <authorList>
            <person name="Kim T."/>
        </authorList>
    </citation>
    <scope>NUCLEOTIDE SEQUENCE [LARGE SCALE GENOMIC DNA]</scope>
    <source>
        <strain evidence="2">TK-2024</strain>
        <tissue evidence="2">Old leaves</tissue>
    </source>
</reference>
<organism evidence="2 3">
    <name type="scientific">Hibiscus sabdariffa</name>
    <name type="common">roselle</name>
    <dbReference type="NCBI Taxonomy" id="183260"/>
    <lineage>
        <taxon>Eukaryota</taxon>
        <taxon>Viridiplantae</taxon>
        <taxon>Streptophyta</taxon>
        <taxon>Embryophyta</taxon>
        <taxon>Tracheophyta</taxon>
        <taxon>Spermatophyta</taxon>
        <taxon>Magnoliopsida</taxon>
        <taxon>eudicotyledons</taxon>
        <taxon>Gunneridae</taxon>
        <taxon>Pentapetalae</taxon>
        <taxon>rosids</taxon>
        <taxon>malvids</taxon>
        <taxon>Malvales</taxon>
        <taxon>Malvaceae</taxon>
        <taxon>Malvoideae</taxon>
        <taxon>Hibiscus</taxon>
    </lineage>
</organism>
<keyword evidence="1" id="KW-1133">Transmembrane helix</keyword>
<feature type="transmembrane region" description="Helical" evidence="1">
    <location>
        <begin position="42"/>
        <end position="62"/>
    </location>
</feature>
<evidence type="ECO:0000313" key="3">
    <source>
        <dbReference type="Proteomes" id="UP001472677"/>
    </source>
</evidence>
<dbReference type="EMBL" id="JBBPBM010000020">
    <property type="protein sequence ID" value="KAK8552425.1"/>
    <property type="molecule type" value="Genomic_DNA"/>
</dbReference>
<accession>A0ABR2E5I1</accession>
<comment type="caution">
    <text evidence="2">The sequence shown here is derived from an EMBL/GenBank/DDBJ whole genome shotgun (WGS) entry which is preliminary data.</text>
</comment>
<evidence type="ECO:0000256" key="1">
    <source>
        <dbReference type="SAM" id="Phobius"/>
    </source>
</evidence>